<sequence>KNNFCLFTDGSKNSMGCGAAFYDRQNQYKAMYKLPSFCTIFLVELIAIYKALMYADTLQNINNLIIISDSQSSLLYLQNFASNKKDNYIGLRIIEMIKKIEDKYIGVKMGWVKGHDGVKGNEVADCLAKKAVMEGDTIDMKFPYREFYPKIKQNVWQRMQEEYTESKKGQFYKKINNRISDRPWYKGEDLKKNFCRIINRLRTNHGLCAAYLHKIGIFNNEKCATCNEKETLEHILMTCRKYKNERRILFHEITPYIEHPFNYVFILSTANREIYKNIVKFIKSIKIKI</sequence>
<protein>
    <submittedName>
        <fullName evidence="2">Putative non-ltr rnase hi domain of reverse transcriptases</fullName>
    </submittedName>
</protein>
<keyword evidence="2" id="KW-0695">RNA-directed DNA polymerase</keyword>
<dbReference type="GO" id="GO:0004523">
    <property type="term" value="F:RNA-DNA hybrid ribonuclease activity"/>
    <property type="evidence" value="ECO:0007669"/>
    <property type="project" value="InterPro"/>
</dbReference>
<proteinExistence type="evidence at transcript level"/>
<keyword evidence="2" id="KW-0808">Transferase</keyword>
<feature type="non-terminal residue" evidence="2">
    <location>
        <position position="1"/>
    </location>
</feature>
<dbReference type="GO" id="GO:0003676">
    <property type="term" value="F:nucleic acid binding"/>
    <property type="evidence" value="ECO:0007669"/>
    <property type="project" value="InterPro"/>
</dbReference>
<dbReference type="GO" id="GO:0003964">
    <property type="term" value="F:RNA-directed DNA polymerase activity"/>
    <property type="evidence" value="ECO:0007669"/>
    <property type="project" value="UniProtKB-KW"/>
</dbReference>
<dbReference type="SUPFAM" id="SSF53098">
    <property type="entry name" value="Ribonuclease H-like"/>
    <property type="match status" value="1"/>
</dbReference>
<reference evidence="2" key="1">
    <citation type="journal article" date="2014" name="PLoS Negl. Trop. Dis.">
        <title>An updated insight into the Sialotranscriptome of Triatoma infestans: developmental stage and geographic variations.</title>
        <authorList>
            <person name="Schwarz A."/>
            <person name="Medrano-Mercado N."/>
            <person name="Schaub G.A."/>
            <person name="Struchiner C.J."/>
            <person name="Bargues M.D."/>
            <person name="Levy M.Z."/>
            <person name="Ribeiro J.M."/>
        </authorList>
    </citation>
    <scope>NUCLEOTIDE SEQUENCE</scope>
    <source>
        <strain evidence="2">Chile</strain>
        <tissue evidence="2">Salivary glands</tissue>
    </source>
</reference>
<dbReference type="InterPro" id="IPR002156">
    <property type="entry name" value="RNaseH_domain"/>
</dbReference>
<evidence type="ECO:0000313" key="2">
    <source>
        <dbReference type="EMBL" id="JAC14129.1"/>
    </source>
</evidence>
<organism evidence="2">
    <name type="scientific">Triatoma infestans</name>
    <name type="common">Assassin bug</name>
    <dbReference type="NCBI Taxonomy" id="30076"/>
    <lineage>
        <taxon>Eukaryota</taxon>
        <taxon>Metazoa</taxon>
        <taxon>Ecdysozoa</taxon>
        <taxon>Arthropoda</taxon>
        <taxon>Hexapoda</taxon>
        <taxon>Insecta</taxon>
        <taxon>Pterygota</taxon>
        <taxon>Neoptera</taxon>
        <taxon>Paraneoptera</taxon>
        <taxon>Hemiptera</taxon>
        <taxon>Heteroptera</taxon>
        <taxon>Panheteroptera</taxon>
        <taxon>Cimicomorpha</taxon>
        <taxon>Reduviidae</taxon>
        <taxon>Triatominae</taxon>
        <taxon>Triatoma</taxon>
    </lineage>
</organism>
<dbReference type="PROSITE" id="PS50879">
    <property type="entry name" value="RNASE_H_1"/>
    <property type="match status" value="1"/>
</dbReference>
<evidence type="ECO:0000259" key="1">
    <source>
        <dbReference type="PROSITE" id="PS50879"/>
    </source>
</evidence>
<dbReference type="AlphaFoldDB" id="A0A023F034"/>
<dbReference type="InterPro" id="IPR036397">
    <property type="entry name" value="RNaseH_sf"/>
</dbReference>
<dbReference type="CDD" id="cd09276">
    <property type="entry name" value="Rnase_HI_RT_non_LTR"/>
    <property type="match status" value="1"/>
</dbReference>
<dbReference type="Gene3D" id="3.30.420.10">
    <property type="entry name" value="Ribonuclease H-like superfamily/Ribonuclease H"/>
    <property type="match status" value="1"/>
</dbReference>
<name>A0A023F034_TRIIF</name>
<feature type="domain" description="RNase H type-1" evidence="1">
    <location>
        <begin position="1"/>
        <end position="133"/>
    </location>
</feature>
<dbReference type="InterPro" id="IPR012337">
    <property type="entry name" value="RNaseH-like_sf"/>
</dbReference>
<keyword evidence="2" id="KW-0548">Nucleotidyltransferase</keyword>
<accession>A0A023F034</accession>
<dbReference type="EMBL" id="GBBI01004583">
    <property type="protein sequence ID" value="JAC14129.1"/>
    <property type="molecule type" value="mRNA"/>
</dbReference>
<dbReference type="Pfam" id="PF00075">
    <property type="entry name" value="RNase_H"/>
    <property type="match status" value="1"/>
</dbReference>